<evidence type="ECO:0000313" key="2">
    <source>
        <dbReference type="Proteomes" id="UP000031307"/>
    </source>
</evidence>
<accession>A0A0C1ED34</accession>
<dbReference type="EMBL" id="JSAM01000048">
    <property type="protein sequence ID" value="KIA78018.1"/>
    <property type="molecule type" value="Genomic_DNA"/>
</dbReference>
<dbReference type="Proteomes" id="UP000031307">
    <property type="component" value="Unassembled WGS sequence"/>
</dbReference>
<dbReference type="AlphaFoldDB" id="A0A0C1ED34"/>
<gene>
    <name evidence="1" type="ORF">DB43_FD00070</name>
</gene>
<dbReference type="PATRIC" id="fig|83552.4.peg.786"/>
<reference evidence="1 2" key="1">
    <citation type="journal article" date="2014" name="Mol. Biol. Evol.">
        <title>Massive expansion of Ubiquitination-related gene families within the Chlamydiae.</title>
        <authorList>
            <person name="Domman D."/>
            <person name="Collingro A."/>
            <person name="Lagkouvardos I."/>
            <person name="Gehre L."/>
            <person name="Weinmaier T."/>
            <person name="Rattei T."/>
            <person name="Subtil A."/>
            <person name="Horn M."/>
        </authorList>
    </citation>
    <scope>NUCLEOTIDE SEQUENCE [LARGE SCALE GENOMIC DNA]</scope>
    <source>
        <strain evidence="1 2">OEW1</strain>
    </source>
</reference>
<protein>
    <submittedName>
        <fullName evidence="1">Uncharacterized protein</fullName>
    </submittedName>
</protein>
<proteinExistence type="predicted"/>
<sequence length="475" mass="55099">MNTTDNINDLLFANYHGFSSYQRQPHISSWEPVDIAKDISCLSSHKRYCFISFTKGEEAFYLSKESRIFLGKEINSQNQLMGIVATLRKLGLNFVAQIEGDSYYGHQASELDLNKYKMNKIYLRPEDYTSIAAKVHNVFVNAGSEEIQEGAYKKVMAWHSLLHGLMSSKDIQKISINYIAMLIKRPLKAEEEKAFEAPEGQDFQDLYLKRLVLGKNNWVFNNISEHEWKPKKILIDELGYHEGNIRYFHYDGVKIKEIETKDLELNTFFVSKGTYRRGFAYSDAEKPAKALMAHHIPYIVCRQSGYDTAIYVLPQDYEKLISLGIQNSFDLLKPIIEKLDEGIVWKMIEEFPAAEESVMSQKTWLHMFWNALEIEHNRPLSLEEKQRLIPAKSSTEAMIINLRRAIDSCCNEILEKTQKMSEMIKQSQELFQKDSHAQEISTCQMTIAEILQEIDKKRAFMQEAHRKLVILRSSS</sequence>
<dbReference type="RefSeq" id="WP_006340904.1">
    <property type="nucleotide sequence ID" value="NZ_BAWW01000005.1"/>
</dbReference>
<comment type="caution">
    <text evidence="1">The sequence shown here is derived from an EMBL/GenBank/DDBJ whole genome shotgun (WGS) entry which is preliminary data.</text>
</comment>
<evidence type="ECO:0000313" key="1">
    <source>
        <dbReference type="EMBL" id="KIA78018.1"/>
    </source>
</evidence>
<name>A0A0C1ED34_9BACT</name>
<organism evidence="1 2">
    <name type="scientific">Parachlamydia acanthamoebae</name>
    <dbReference type="NCBI Taxonomy" id="83552"/>
    <lineage>
        <taxon>Bacteria</taxon>
        <taxon>Pseudomonadati</taxon>
        <taxon>Chlamydiota</taxon>
        <taxon>Chlamydiia</taxon>
        <taxon>Parachlamydiales</taxon>
        <taxon>Parachlamydiaceae</taxon>
        <taxon>Parachlamydia</taxon>
    </lineage>
</organism>